<evidence type="ECO:0000313" key="3">
    <source>
        <dbReference type="Proteomes" id="UP000278807"/>
    </source>
</evidence>
<gene>
    <name evidence="2" type="ORF">HNAJ_LOCUS11643</name>
</gene>
<name>A0A0R3TV30_RODNA</name>
<reference evidence="4" key="1">
    <citation type="submission" date="2017-02" db="UniProtKB">
        <authorList>
            <consortium name="WormBaseParasite"/>
        </authorList>
    </citation>
    <scope>IDENTIFICATION</scope>
</reference>
<proteinExistence type="predicted"/>
<accession>A0A0R3TV30</accession>
<dbReference type="OrthoDB" id="6265424at2759"/>
<dbReference type="Proteomes" id="UP000278807">
    <property type="component" value="Unassembled WGS sequence"/>
</dbReference>
<evidence type="ECO:0000313" key="4">
    <source>
        <dbReference type="WBParaSite" id="HNAJ_0001165301-mRNA-1"/>
    </source>
</evidence>
<feature type="compositionally biased region" description="Polar residues" evidence="1">
    <location>
        <begin position="1"/>
        <end position="14"/>
    </location>
</feature>
<dbReference type="WBParaSite" id="HNAJ_0001165301-mRNA-1">
    <property type="protein sequence ID" value="HNAJ_0001165301-mRNA-1"/>
    <property type="gene ID" value="HNAJ_0001165301"/>
</dbReference>
<evidence type="ECO:0000256" key="1">
    <source>
        <dbReference type="SAM" id="MobiDB-lite"/>
    </source>
</evidence>
<sequence>MNRFYTLNSPQKESIPSEMDQASDDPKTSIYHFSSTFPGLTAINRRRRVTCKKCDLPVGYAYIDQAYLEFKSNQAEEDCQAHSGERNFEFLMIPRPINISVNPIRRGSCEIPESANPYMTLIIKNAEGNIFDADEIVCDGCGSSLGTQITSFELFPPANDLEICQPIKDKEETSQYHIFSTERVKVEPMFRNIGLKELSTTYYGGEKHFDEFQPIEDSDIYSNDSKFWMRPHERVLNEENGIKEEKQSCSWPSTLVDLVRRNELPKGTLN</sequence>
<keyword evidence="3" id="KW-1185">Reference proteome</keyword>
<feature type="region of interest" description="Disordered" evidence="1">
    <location>
        <begin position="1"/>
        <end position="25"/>
    </location>
</feature>
<protein>
    <submittedName>
        <fullName evidence="4">Yippee domain-containing protein</fullName>
    </submittedName>
</protein>
<organism evidence="4">
    <name type="scientific">Rodentolepis nana</name>
    <name type="common">Dwarf tapeworm</name>
    <name type="synonym">Hymenolepis nana</name>
    <dbReference type="NCBI Taxonomy" id="102285"/>
    <lineage>
        <taxon>Eukaryota</taxon>
        <taxon>Metazoa</taxon>
        <taxon>Spiralia</taxon>
        <taxon>Lophotrochozoa</taxon>
        <taxon>Platyhelminthes</taxon>
        <taxon>Cestoda</taxon>
        <taxon>Eucestoda</taxon>
        <taxon>Cyclophyllidea</taxon>
        <taxon>Hymenolepididae</taxon>
        <taxon>Rodentolepis</taxon>
    </lineage>
</organism>
<reference evidence="2 3" key="2">
    <citation type="submission" date="2018-11" db="EMBL/GenBank/DDBJ databases">
        <authorList>
            <consortium name="Pathogen Informatics"/>
        </authorList>
    </citation>
    <scope>NUCLEOTIDE SEQUENCE [LARGE SCALE GENOMIC DNA]</scope>
</reference>
<dbReference type="AlphaFoldDB" id="A0A0R3TV30"/>
<evidence type="ECO:0000313" key="2">
    <source>
        <dbReference type="EMBL" id="VDO10947.1"/>
    </source>
</evidence>
<dbReference type="EMBL" id="UZAE01013695">
    <property type="protein sequence ID" value="VDO10947.1"/>
    <property type="molecule type" value="Genomic_DNA"/>
</dbReference>